<keyword evidence="2" id="KW-1185">Reference proteome</keyword>
<protein>
    <submittedName>
        <fullName evidence="1">HPr-rel-A system PqqD family peptide chaperone</fullName>
    </submittedName>
</protein>
<evidence type="ECO:0000313" key="1">
    <source>
        <dbReference type="EMBL" id="RXR31029.1"/>
    </source>
</evidence>
<name>A0A4Q1KP74_9SPHN</name>
<dbReference type="Proteomes" id="UP000290958">
    <property type="component" value="Unassembled WGS sequence"/>
</dbReference>
<gene>
    <name evidence="1" type="ORF">EQG66_01765</name>
</gene>
<reference evidence="2" key="1">
    <citation type="submission" date="2019-01" db="EMBL/GenBank/DDBJ databases">
        <title>Cytophagaceae bacterium strain CAR-16.</title>
        <authorList>
            <person name="Chen W.-M."/>
        </authorList>
    </citation>
    <scope>NUCLEOTIDE SEQUENCE [LARGE SCALE GENOMIC DNA]</scope>
    <source>
        <strain evidence="2">CHR27</strain>
    </source>
</reference>
<organism evidence="1 2">
    <name type="scientific">Sphingobium fluviale</name>
    <dbReference type="NCBI Taxonomy" id="2506423"/>
    <lineage>
        <taxon>Bacteria</taxon>
        <taxon>Pseudomonadati</taxon>
        <taxon>Pseudomonadota</taxon>
        <taxon>Alphaproteobacteria</taxon>
        <taxon>Sphingomonadales</taxon>
        <taxon>Sphingomonadaceae</taxon>
        <taxon>Sphingobium</taxon>
    </lineage>
</organism>
<accession>A0A4Q1KP74</accession>
<comment type="caution">
    <text evidence="1">The sequence shown here is derived from an EMBL/GenBank/DDBJ whole genome shotgun (WGS) entry which is preliminary data.</text>
</comment>
<proteinExistence type="predicted"/>
<dbReference type="InterPro" id="IPR027599">
    <property type="entry name" value="PqqD-rel_X"/>
</dbReference>
<dbReference type="AlphaFoldDB" id="A0A4Q1KP74"/>
<dbReference type="NCBIfam" id="TIGR04353">
    <property type="entry name" value="PqqD_rel_X"/>
    <property type="match status" value="1"/>
</dbReference>
<dbReference type="EMBL" id="SBKP01000001">
    <property type="protein sequence ID" value="RXR31029.1"/>
    <property type="molecule type" value="Genomic_DNA"/>
</dbReference>
<evidence type="ECO:0000313" key="2">
    <source>
        <dbReference type="Proteomes" id="UP000290958"/>
    </source>
</evidence>
<dbReference type="OrthoDB" id="7475313at2"/>
<sequence>MKAGEARAYVRCADDESIWRELDGLNLVFHRPSGLTHMLTSPLPEICAALDNQPVTAATLLERLSARFDLGEEGDALAALEAHLAELAALGLIGSQPCAIA</sequence>
<dbReference type="RefSeq" id="WP_129402797.1">
    <property type="nucleotide sequence ID" value="NZ_SBKP01000001.1"/>
</dbReference>